<accession>A0ABR4KL67</accession>
<evidence type="ECO:0000313" key="2">
    <source>
        <dbReference type="Proteomes" id="UP001610446"/>
    </source>
</evidence>
<reference evidence="1 2" key="1">
    <citation type="submission" date="2024-07" db="EMBL/GenBank/DDBJ databases">
        <title>Section-level genome sequencing and comparative genomics of Aspergillus sections Usti and Cavernicolus.</title>
        <authorList>
            <consortium name="Lawrence Berkeley National Laboratory"/>
            <person name="Nybo J.L."/>
            <person name="Vesth T.C."/>
            <person name="Theobald S."/>
            <person name="Frisvad J.C."/>
            <person name="Larsen T.O."/>
            <person name="Kjaerboelling I."/>
            <person name="Rothschild-Mancinelli K."/>
            <person name="Lyhne E.K."/>
            <person name="Kogle M.E."/>
            <person name="Barry K."/>
            <person name="Clum A."/>
            <person name="Na H."/>
            <person name="Ledsgaard L."/>
            <person name="Lin J."/>
            <person name="Lipzen A."/>
            <person name="Kuo A."/>
            <person name="Riley R."/>
            <person name="Mondo S."/>
            <person name="Labutti K."/>
            <person name="Haridas S."/>
            <person name="Pangalinan J."/>
            <person name="Salamov A.A."/>
            <person name="Simmons B.A."/>
            <person name="Magnuson J.K."/>
            <person name="Chen J."/>
            <person name="Drula E."/>
            <person name="Henrissat B."/>
            <person name="Wiebenga A."/>
            <person name="Lubbers R.J."/>
            <person name="Gomes A.C."/>
            <person name="Makela M.R."/>
            <person name="Stajich J."/>
            <person name="Grigoriev I.V."/>
            <person name="Mortensen U.H."/>
            <person name="De Vries R.P."/>
            <person name="Baker S.E."/>
            <person name="Andersen M.R."/>
        </authorList>
    </citation>
    <scope>NUCLEOTIDE SEQUENCE [LARGE SCALE GENOMIC DNA]</scope>
    <source>
        <strain evidence="1 2">CBS 123904</strain>
    </source>
</reference>
<gene>
    <name evidence="1" type="ORF">BJY01DRAFT_208596</name>
</gene>
<organism evidence="1 2">
    <name type="scientific">Aspergillus pseudoustus</name>
    <dbReference type="NCBI Taxonomy" id="1810923"/>
    <lineage>
        <taxon>Eukaryota</taxon>
        <taxon>Fungi</taxon>
        <taxon>Dikarya</taxon>
        <taxon>Ascomycota</taxon>
        <taxon>Pezizomycotina</taxon>
        <taxon>Eurotiomycetes</taxon>
        <taxon>Eurotiomycetidae</taxon>
        <taxon>Eurotiales</taxon>
        <taxon>Aspergillaceae</taxon>
        <taxon>Aspergillus</taxon>
        <taxon>Aspergillus subgen. Nidulantes</taxon>
    </lineage>
</organism>
<dbReference type="EMBL" id="JBFXLU010000027">
    <property type="protein sequence ID" value="KAL2851968.1"/>
    <property type="molecule type" value="Genomic_DNA"/>
</dbReference>
<comment type="caution">
    <text evidence="1">The sequence shown here is derived from an EMBL/GenBank/DDBJ whole genome shotgun (WGS) entry which is preliminary data.</text>
</comment>
<name>A0ABR4KL67_9EURO</name>
<sequence>MDLPGEKIETKQGTISSFNSSTRVLSFLISILIWTKLSMVSFTAHRNPTGSAEQQLSSLAVE</sequence>
<evidence type="ECO:0000313" key="1">
    <source>
        <dbReference type="EMBL" id="KAL2851968.1"/>
    </source>
</evidence>
<dbReference type="Proteomes" id="UP001610446">
    <property type="component" value="Unassembled WGS sequence"/>
</dbReference>
<proteinExistence type="predicted"/>
<keyword evidence="2" id="KW-1185">Reference proteome</keyword>
<protein>
    <submittedName>
        <fullName evidence="1">Uncharacterized protein</fullName>
    </submittedName>
</protein>